<keyword evidence="3" id="KW-1185">Reference proteome</keyword>
<proteinExistence type="predicted"/>
<protein>
    <submittedName>
        <fullName evidence="2">Phosphotransferase</fullName>
    </submittedName>
</protein>
<evidence type="ECO:0000313" key="2">
    <source>
        <dbReference type="EMBL" id="TYK65024.1"/>
    </source>
</evidence>
<reference evidence="2 3" key="1">
    <citation type="submission" date="2019-08" db="EMBL/GenBank/DDBJ databases">
        <title>Microbe sample from Colwellia echini.</title>
        <authorList>
            <person name="Christiansen L."/>
            <person name="Pathiraja D."/>
            <person name="Schultz-Johansen M."/>
            <person name="Choi I.-G."/>
            <person name="Stougaard P."/>
        </authorList>
    </citation>
    <scope>NUCLEOTIDE SEQUENCE [LARGE SCALE GENOMIC DNA]</scope>
    <source>
        <strain evidence="2 3">A3</strain>
    </source>
</reference>
<dbReference type="RefSeq" id="WP_101342673.1">
    <property type="nucleotide sequence ID" value="NZ_PJAI02000015.1"/>
</dbReference>
<evidence type="ECO:0000313" key="3">
    <source>
        <dbReference type="Proteomes" id="UP000815846"/>
    </source>
</evidence>
<dbReference type="Proteomes" id="UP000815846">
    <property type="component" value="Unassembled WGS sequence"/>
</dbReference>
<gene>
    <name evidence="2" type="ORF">CWS31_012945</name>
</gene>
<name>A0ABY3MV11_9GAMM</name>
<dbReference type="InterPro" id="IPR002575">
    <property type="entry name" value="Aminoglycoside_PTrfase"/>
</dbReference>
<dbReference type="Pfam" id="PF01636">
    <property type="entry name" value="APH"/>
    <property type="match status" value="1"/>
</dbReference>
<sequence>MPLRTSELTALQALPCFNGILDITLLSEGLSHTCYKVVTINQTFFVKKLHTATANKEVFCSIISAKLKLSPIVIYHDDMWLVTDFIDSIAVANNYANSSAHYNNKKPLALSLMSQLHQIKPIEYISEKFNNLTILDIAATVEDLLACNNALTTQQRTIIGEATQIIDASIASQKSLSGTIDVLCHGDINYSNIITDIQGNSWLIDFECAQLAPIEFDIAMFIAVNNIAVDKLDEIINEYLKLVPKHNVNTSLVLWYALASLLINALWYLSQISDLIPSALQIKFTVLAKQQISTFDQLSIQNSINTPSLLSLLRTSLKH</sequence>
<comment type="caution">
    <text evidence="2">The sequence shown here is derived from an EMBL/GenBank/DDBJ whole genome shotgun (WGS) entry which is preliminary data.</text>
</comment>
<evidence type="ECO:0000259" key="1">
    <source>
        <dbReference type="Pfam" id="PF01636"/>
    </source>
</evidence>
<dbReference type="Gene3D" id="3.90.1200.10">
    <property type="match status" value="1"/>
</dbReference>
<dbReference type="EMBL" id="PJAI02000015">
    <property type="protein sequence ID" value="TYK65024.1"/>
    <property type="molecule type" value="Genomic_DNA"/>
</dbReference>
<dbReference type="InterPro" id="IPR011009">
    <property type="entry name" value="Kinase-like_dom_sf"/>
</dbReference>
<feature type="domain" description="Aminoglycoside phosphotransferase" evidence="1">
    <location>
        <begin position="110"/>
        <end position="226"/>
    </location>
</feature>
<accession>A0ABY3MV11</accession>
<organism evidence="2 3">
    <name type="scientific">Colwellia echini</name>
    <dbReference type="NCBI Taxonomy" id="1982103"/>
    <lineage>
        <taxon>Bacteria</taxon>
        <taxon>Pseudomonadati</taxon>
        <taxon>Pseudomonadota</taxon>
        <taxon>Gammaproteobacteria</taxon>
        <taxon>Alteromonadales</taxon>
        <taxon>Colwelliaceae</taxon>
        <taxon>Colwellia</taxon>
    </lineage>
</organism>
<dbReference type="SUPFAM" id="SSF56112">
    <property type="entry name" value="Protein kinase-like (PK-like)"/>
    <property type="match status" value="1"/>
</dbReference>